<evidence type="ECO:0000256" key="1">
    <source>
        <dbReference type="SAM" id="Coils"/>
    </source>
</evidence>
<feature type="coiled-coil region" evidence="1">
    <location>
        <begin position="58"/>
        <end position="92"/>
    </location>
</feature>
<accession>A0A821Q9P5</accession>
<name>A0A821Q9P5_9BILA</name>
<organism evidence="2 3">
    <name type="scientific">Rotaria socialis</name>
    <dbReference type="NCBI Taxonomy" id="392032"/>
    <lineage>
        <taxon>Eukaryota</taxon>
        <taxon>Metazoa</taxon>
        <taxon>Spiralia</taxon>
        <taxon>Gnathifera</taxon>
        <taxon>Rotifera</taxon>
        <taxon>Eurotatoria</taxon>
        <taxon>Bdelloidea</taxon>
        <taxon>Philodinida</taxon>
        <taxon>Philodinidae</taxon>
        <taxon>Rotaria</taxon>
    </lineage>
</organism>
<sequence>MNLFEFLVLPNRGDMIRARDLWKYFSEFHDNTYPDLLSNISHVDAFGVYYASQSSVMNENIQKIRDQAELDKQQKTQEVKKAKQNYECLMDEA</sequence>
<dbReference type="EMBL" id="CAJOBS010002464">
    <property type="protein sequence ID" value="CAF4816694.1"/>
    <property type="molecule type" value="Genomic_DNA"/>
</dbReference>
<dbReference type="AlphaFoldDB" id="A0A821Q9P5"/>
<protein>
    <submittedName>
        <fullName evidence="2">Uncharacterized protein</fullName>
    </submittedName>
</protein>
<keyword evidence="1" id="KW-0175">Coiled coil</keyword>
<reference evidence="2" key="1">
    <citation type="submission" date="2021-02" db="EMBL/GenBank/DDBJ databases">
        <authorList>
            <person name="Nowell W R."/>
        </authorList>
    </citation>
    <scope>NUCLEOTIDE SEQUENCE</scope>
</reference>
<gene>
    <name evidence="2" type="ORF">TOA249_LOCUS24326</name>
</gene>
<evidence type="ECO:0000313" key="3">
    <source>
        <dbReference type="Proteomes" id="UP000663838"/>
    </source>
</evidence>
<proteinExistence type="predicted"/>
<feature type="non-terminal residue" evidence="2">
    <location>
        <position position="93"/>
    </location>
</feature>
<evidence type="ECO:0000313" key="2">
    <source>
        <dbReference type="EMBL" id="CAF4816694.1"/>
    </source>
</evidence>
<dbReference type="Proteomes" id="UP000663838">
    <property type="component" value="Unassembled WGS sequence"/>
</dbReference>
<comment type="caution">
    <text evidence="2">The sequence shown here is derived from an EMBL/GenBank/DDBJ whole genome shotgun (WGS) entry which is preliminary data.</text>
</comment>